<accession>A0AAN7WDJ4</accession>
<comment type="caution">
    <text evidence="2">The sequence shown here is derived from an EMBL/GenBank/DDBJ whole genome shotgun (WGS) entry which is preliminary data.</text>
</comment>
<organism evidence="2 3">
    <name type="scientific">Elasticomyces elasticus</name>
    <dbReference type="NCBI Taxonomy" id="574655"/>
    <lineage>
        <taxon>Eukaryota</taxon>
        <taxon>Fungi</taxon>
        <taxon>Dikarya</taxon>
        <taxon>Ascomycota</taxon>
        <taxon>Pezizomycotina</taxon>
        <taxon>Dothideomycetes</taxon>
        <taxon>Dothideomycetidae</taxon>
        <taxon>Mycosphaerellales</taxon>
        <taxon>Teratosphaeriaceae</taxon>
        <taxon>Elasticomyces</taxon>
    </lineage>
</organism>
<feature type="compositionally biased region" description="Basic and acidic residues" evidence="1">
    <location>
        <begin position="78"/>
        <end position="112"/>
    </location>
</feature>
<dbReference type="Proteomes" id="UP001310594">
    <property type="component" value="Unassembled WGS sequence"/>
</dbReference>
<feature type="region of interest" description="Disordered" evidence="1">
    <location>
        <begin position="24"/>
        <end position="112"/>
    </location>
</feature>
<reference evidence="2" key="1">
    <citation type="submission" date="2023-08" db="EMBL/GenBank/DDBJ databases">
        <title>Black Yeasts Isolated from many extreme environments.</title>
        <authorList>
            <person name="Coleine C."/>
            <person name="Stajich J.E."/>
            <person name="Selbmann L."/>
        </authorList>
    </citation>
    <scope>NUCLEOTIDE SEQUENCE</scope>
    <source>
        <strain evidence="2">CCFEE 5810</strain>
    </source>
</reference>
<evidence type="ECO:0000256" key="1">
    <source>
        <dbReference type="SAM" id="MobiDB-lite"/>
    </source>
</evidence>
<name>A0AAN7WDJ4_9PEZI</name>
<gene>
    <name evidence="2" type="ORF">LTR97_004707</name>
</gene>
<evidence type="ECO:0000313" key="3">
    <source>
        <dbReference type="Proteomes" id="UP001310594"/>
    </source>
</evidence>
<feature type="compositionally biased region" description="Polar residues" evidence="1">
    <location>
        <begin position="24"/>
        <end position="33"/>
    </location>
</feature>
<evidence type="ECO:0000313" key="2">
    <source>
        <dbReference type="EMBL" id="KAK5701889.1"/>
    </source>
</evidence>
<dbReference type="EMBL" id="JAVRQU010000006">
    <property type="protein sequence ID" value="KAK5701889.1"/>
    <property type="molecule type" value="Genomic_DNA"/>
</dbReference>
<protein>
    <submittedName>
        <fullName evidence="2">Uncharacterized protein</fullName>
    </submittedName>
</protein>
<dbReference type="AlphaFoldDB" id="A0AAN7WDJ4"/>
<sequence length="112" mass="12840">MPMMRPILRFASAKPTRTVFVQPTLSRPFTSARSLRLKEDGNRTPEELDAKKHEQIEKQKNGEGHWHEDLASSSESHIAADKEKINDHDQHMEDLQKETADQSEKDHPEGKA</sequence>
<proteinExistence type="predicted"/>
<feature type="compositionally biased region" description="Basic and acidic residues" evidence="1">
    <location>
        <begin position="36"/>
        <end position="70"/>
    </location>
</feature>